<comment type="caution">
    <text evidence="11">The sequence shown here is derived from an EMBL/GenBank/DDBJ whole genome shotgun (WGS) entry which is preliminary data.</text>
</comment>
<evidence type="ECO:0000256" key="5">
    <source>
        <dbReference type="ARBA" id="ARBA00022833"/>
    </source>
</evidence>
<feature type="signal peptide" evidence="9">
    <location>
        <begin position="1"/>
        <end position="41"/>
    </location>
</feature>
<keyword evidence="7" id="KW-0175">Coiled coil</keyword>
<dbReference type="CDD" id="cd12797">
    <property type="entry name" value="M23_peptidase"/>
    <property type="match status" value="1"/>
</dbReference>
<feature type="coiled-coil region" evidence="7">
    <location>
        <begin position="128"/>
        <end position="162"/>
    </location>
</feature>
<dbReference type="Gene3D" id="2.70.70.10">
    <property type="entry name" value="Glucose Permease (Domain IIA)"/>
    <property type="match status" value="1"/>
</dbReference>
<keyword evidence="6" id="KW-0482">Metalloprotease</keyword>
<evidence type="ECO:0000256" key="3">
    <source>
        <dbReference type="ARBA" id="ARBA00022723"/>
    </source>
</evidence>
<keyword evidence="2" id="KW-0645">Protease</keyword>
<evidence type="ECO:0000256" key="8">
    <source>
        <dbReference type="SAM" id="MobiDB-lite"/>
    </source>
</evidence>
<keyword evidence="12" id="KW-1185">Reference proteome</keyword>
<comment type="cofactor">
    <cofactor evidence="1">
        <name>Zn(2+)</name>
        <dbReference type="ChEBI" id="CHEBI:29105"/>
    </cofactor>
</comment>
<gene>
    <name evidence="11" type="ORF">C8N35_101925</name>
</gene>
<feature type="domain" description="M23ase beta-sheet core" evidence="10">
    <location>
        <begin position="375"/>
        <end position="477"/>
    </location>
</feature>
<keyword evidence="4" id="KW-0378">Hydrolase</keyword>
<dbReference type="GO" id="GO:0006508">
    <property type="term" value="P:proteolysis"/>
    <property type="evidence" value="ECO:0007669"/>
    <property type="project" value="UniProtKB-KW"/>
</dbReference>
<keyword evidence="3" id="KW-0479">Metal-binding</keyword>
<dbReference type="Gene3D" id="1.10.287.1490">
    <property type="match status" value="1"/>
</dbReference>
<evidence type="ECO:0000256" key="4">
    <source>
        <dbReference type="ARBA" id="ARBA00022801"/>
    </source>
</evidence>
<evidence type="ECO:0000256" key="1">
    <source>
        <dbReference type="ARBA" id="ARBA00001947"/>
    </source>
</evidence>
<evidence type="ECO:0000313" key="11">
    <source>
        <dbReference type="EMBL" id="PTW62877.1"/>
    </source>
</evidence>
<name>A0A2T5VGJ4_9HYPH</name>
<dbReference type="InterPro" id="IPR050570">
    <property type="entry name" value="Cell_wall_metabolism_enzyme"/>
</dbReference>
<protein>
    <submittedName>
        <fullName evidence="11">Septal ring factor EnvC (AmiA/AmiB activator)</fullName>
    </submittedName>
</protein>
<proteinExistence type="predicted"/>
<feature type="chain" id="PRO_5015426104" evidence="9">
    <location>
        <begin position="42"/>
        <end position="491"/>
    </location>
</feature>
<feature type="region of interest" description="Disordered" evidence="8">
    <location>
        <begin position="43"/>
        <end position="96"/>
    </location>
</feature>
<evidence type="ECO:0000313" key="12">
    <source>
        <dbReference type="Proteomes" id="UP000244081"/>
    </source>
</evidence>
<dbReference type="EMBL" id="QAYG01000001">
    <property type="protein sequence ID" value="PTW62877.1"/>
    <property type="molecule type" value="Genomic_DNA"/>
</dbReference>
<dbReference type="RefSeq" id="WP_210203381.1">
    <property type="nucleotide sequence ID" value="NZ_QAYG01000001.1"/>
</dbReference>
<evidence type="ECO:0000256" key="7">
    <source>
        <dbReference type="SAM" id="Coils"/>
    </source>
</evidence>
<organism evidence="11 12">
    <name type="scientific">Breoghania corrubedonensis</name>
    <dbReference type="NCBI Taxonomy" id="665038"/>
    <lineage>
        <taxon>Bacteria</taxon>
        <taxon>Pseudomonadati</taxon>
        <taxon>Pseudomonadota</taxon>
        <taxon>Alphaproteobacteria</taxon>
        <taxon>Hyphomicrobiales</taxon>
        <taxon>Stappiaceae</taxon>
        <taxon>Breoghania</taxon>
    </lineage>
</organism>
<evidence type="ECO:0000256" key="6">
    <source>
        <dbReference type="ARBA" id="ARBA00023049"/>
    </source>
</evidence>
<dbReference type="PANTHER" id="PTHR21666:SF288">
    <property type="entry name" value="CELL DIVISION PROTEIN YTFB"/>
    <property type="match status" value="1"/>
</dbReference>
<dbReference type="SUPFAM" id="SSF51261">
    <property type="entry name" value="Duplicated hybrid motif"/>
    <property type="match status" value="1"/>
</dbReference>
<accession>A0A2T5VGJ4</accession>
<dbReference type="AlphaFoldDB" id="A0A2T5VGJ4"/>
<dbReference type="Pfam" id="PF01551">
    <property type="entry name" value="Peptidase_M23"/>
    <property type="match status" value="1"/>
</dbReference>
<dbReference type="Proteomes" id="UP000244081">
    <property type="component" value="Unassembled WGS sequence"/>
</dbReference>
<feature type="coiled-coil region" evidence="7">
    <location>
        <begin position="265"/>
        <end position="324"/>
    </location>
</feature>
<keyword evidence="9" id="KW-0732">Signal</keyword>
<evidence type="ECO:0000256" key="2">
    <source>
        <dbReference type="ARBA" id="ARBA00022670"/>
    </source>
</evidence>
<dbReference type="GO" id="GO:0004222">
    <property type="term" value="F:metalloendopeptidase activity"/>
    <property type="evidence" value="ECO:0007669"/>
    <property type="project" value="TreeGrafter"/>
</dbReference>
<feature type="compositionally biased region" description="Polar residues" evidence="8">
    <location>
        <begin position="61"/>
        <end position="77"/>
    </location>
</feature>
<dbReference type="PANTHER" id="PTHR21666">
    <property type="entry name" value="PEPTIDASE-RELATED"/>
    <property type="match status" value="1"/>
</dbReference>
<dbReference type="InterPro" id="IPR011055">
    <property type="entry name" value="Dup_hybrid_motif"/>
</dbReference>
<dbReference type="GO" id="GO:0046872">
    <property type="term" value="F:metal ion binding"/>
    <property type="evidence" value="ECO:0007669"/>
    <property type="project" value="UniProtKB-KW"/>
</dbReference>
<dbReference type="InterPro" id="IPR016047">
    <property type="entry name" value="M23ase_b-sheet_dom"/>
</dbReference>
<reference evidence="11 12" key="1">
    <citation type="submission" date="2018-04" db="EMBL/GenBank/DDBJ databases">
        <title>Genomic Encyclopedia of Archaeal and Bacterial Type Strains, Phase II (KMG-II): from individual species to whole genera.</title>
        <authorList>
            <person name="Goeker M."/>
        </authorList>
    </citation>
    <scope>NUCLEOTIDE SEQUENCE [LARGE SCALE GENOMIC DNA]</scope>
    <source>
        <strain evidence="11 12">DSM 23382</strain>
    </source>
</reference>
<keyword evidence="5" id="KW-0862">Zinc</keyword>
<evidence type="ECO:0000256" key="9">
    <source>
        <dbReference type="SAM" id="SignalP"/>
    </source>
</evidence>
<evidence type="ECO:0000259" key="10">
    <source>
        <dbReference type="Pfam" id="PF01551"/>
    </source>
</evidence>
<sequence length="491" mass="52273">MQGASRLVPGARQRMRALIFAGGLVLAGAAAAAAFVPGAHATQAPETGAGQEVAPAKGPENGTQENGTQTGSENGADNGQGADLSDLDPAERKEAREKELAALTDDITLSETRQRELKHQIDTIDRHRDALNADLLRTAQRVHSLEEELSATEARLLRLHENADTVRASLHERRDVLAEVLATLERIGRRPPPALAVRPKDALGAVRSAMLLNAVMPGIHDEAEALAVDLGELTKLEGRIAGERDRLKSDGSRLAEEKTRIELLLKAKREEADESRRKLAEETGRSRELAKKATSLKGLIASLESEIESSRKAAEAAAKAAKENAGKPKNSDPFADPGRLAPAVAFADTKGKLHLPVAGAPLRAFGEEDSLGTPAEGLSIATRNDARVTAPCDGWVVYSGPFRSYGQLLILNAGDGYHVLLAGMDKIDAELGQFVLAGEPIGSMGSTQLASAATLDLGSTRPVLYIEFRKDGSSIDPSPWWAKPEDEKVRG</sequence>